<organism evidence="1 2">
    <name type="scientific">Runella defluvii</name>
    <dbReference type="NCBI Taxonomy" id="370973"/>
    <lineage>
        <taxon>Bacteria</taxon>
        <taxon>Pseudomonadati</taxon>
        <taxon>Bacteroidota</taxon>
        <taxon>Cytophagia</taxon>
        <taxon>Cytophagales</taxon>
        <taxon>Spirosomataceae</taxon>
        <taxon>Runella</taxon>
    </lineage>
</organism>
<dbReference type="EMBL" id="JACIBY010000014">
    <property type="protein sequence ID" value="MBB3841073.1"/>
    <property type="molecule type" value="Genomic_DNA"/>
</dbReference>
<accession>A0A7W5ZQ78</accession>
<dbReference type="AlphaFoldDB" id="A0A7W5ZQ78"/>
<keyword evidence="2" id="KW-1185">Reference proteome</keyword>
<gene>
    <name evidence="1" type="ORF">FHS57_005094</name>
</gene>
<protein>
    <submittedName>
        <fullName evidence="1">Uncharacterized protein</fullName>
    </submittedName>
</protein>
<sequence length="160" mass="18647">MRVFSTLSVVFIICLASCSKRIYVTPNQLSEWTNDGVDIKKLQYLNTRGFEWETRNQTKNVDIKSGELQVKKQNVVNKIFVRANTMGVLDKYIEDSNEMFIGLYLSFDKDEPPLYFTSVNPWTAFEYKLDGDVKTILYVLSSDVNKYKYNKKRLKGVKVQ</sequence>
<comment type="caution">
    <text evidence="1">The sequence shown here is derived from an EMBL/GenBank/DDBJ whole genome shotgun (WGS) entry which is preliminary data.</text>
</comment>
<reference evidence="1 2" key="1">
    <citation type="submission" date="2020-08" db="EMBL/GenBank/DDBJ databases">
        <title>Genomic Encyclopedia of Type Strains, Phase IV (KMG-IV): sequencing the most valuable type-strain genomes for metagenomic binning, comparative biology and taxonomic classification.</title>
        <authorList>
            <person name="Goeker M."/>
        </authorList>
    </citation>
    <scope>NUCLEOTIDE SEQUENCE [LARGE SCALE GENOMIC DNA]</scope>
    <source>
        <strain evidence="1 2">DSM 17976</strain>
    </source>
</reference>
<proteinExistence type="predicted"/>
<dbReference type="RefSeq" id="WP_183978490.1">
    <property type="nucleotide sequence ID" value="NZ_JACIBY010000014.1"/>
</dbReference>
<evidence type="ECO:0000313" key="1">
    <source>
        <dbReference type="EMBL" id="MBB3841073.1"/>
    </source>
</evidence>
<evidence type="ECO:0000313" key="2">
    <source>
        <dbReference type="Proteomes" id="UP000541352"/>
    </source>
</evidence>
<dbReference type="Proteomes" id="UP000541352">
    <property type="component" value="Unassembled WGS sequence"/>
</dbReference>
<name>A0A7W5ZQ78_9BACT</name>